<reference evidence="2 3" key="1">
    <citation type="submission" date="2014-10" db="EMBL/GenBank/DDBJ databases">
        <title>Genome sequence of Clostridium aceticum DSM 1496.</title>
        <authorList>
            <person name="Poehlein A."/>
            <person name="Schiel-Bengelsdorf B."/>
            <person name="Gottschalk G."/>
            <person name="Duerre P."/>
            <person name="Daniel R."/>
        </authorList>
    </citation>
    <scope>NUCLEOTIDE SEQUENCE [LARGE SCALE GENOMIC DNA]</scope>
    <source>
        <strain evidence="2 3">DSM 1496</strain>
    </source>
</reference>
<name>A0A0D8IBE8_9CLOT</name>
<dbReference type="EMBL" id="CP009687">
    <property type="protein sequence ID" value="AKL96864.1"/>
    <property type="molecule type" value="Genomic_DNA"/>
</dbReference>
<dbReference type="OrthoDB" id="9798587at2"/>
<dbReference type="AlphaFoldDB" id="A0A0D8IBE8"/>
<dbReference type="PATRIC" id="fig|84022.5.peg.3614"/>
<dbReference type="PANTHER" id="PTHR31423:SF3">
    <property type="entry name" value="PROLYL-TRNA SYNTHETASE ASSOCIATED DOMAIN-CONTAINING PROTEIN 1-RELATED"/>
    <property type="match status" value="1"/>
</dbReference>
<sequence>MDKKESKVYEVLEKLAIPYEKYNHAPVATIAAIEELEMDLEVIHFKNLFLRNSKGDQHYLVLVDSSKKANTKAIAKQIGSTRLSFASDERLEKYLGLEPGAVSPMGLINDINKEVEVLIDQDLVSQEKVTLHPNVNTASITISYENLKKFLAWCGNKVQFVEIP</sequence>
<dbReference type="GO" id="GO:0002161">
    <property type="term" value="F:aminoacyl-tRNA deacylase activity"/>
    <property type="evidence" value="ECO:0007669"/>
    <property type="project" value="InterPro"/>
</dbReference>
<dbReference type="KEGG" id="cace:CACET_c34210"/>
<dbReference type="Pfam" id="PF04073">
    <property type="entry name" value="tRNA_edit"/>
    <property type="match status" value="1"/>
</dbReference>
<dbReference type="Gene3D" id="3.90.960.10">
    <property type="entry name" value="YbaK/aminoacyl-tRNA synthetase-associated domain"/>
    <property type="match status" value="1"/>
</dbReference>
<dbReference type="RefSeq" id="WP_044824281.1">
    <property type="nucleotide sequence ID" value="NZ_CP009687.1"/>
</dbReference>
<gene>
    <name evidence="2" type="primary">proX</name>
    <name evidence="2" type="ORF">CACET_c34210</name>
</gene>
<organism evidence="2 3">
    <name type="scientific">Clostridium aceticum</name>
    <dbReference type="NCBI Taxonomy" id="84022"/>
    <lineage>
        <taxon>Bacteria</taxon>
        <taxon>Bacillati</taxon>
        <taxon>Bacillota</taxon>
        <taxon>Clostridia</taxon>
        <taxon>Eubacteriales</taxon>
        <taxon>Clostridiaceae</taxon>
        <taxon>Clostridium</taxon>
    </lineage>
</organism>
<dbReference type="PANTHER" id="PTHR31423">
    <property type="entry name" value="YBAK DOMAIN-CONTAINING PROTEIN"/>
    <property type="match status" value="1"/>
</dbReference>
<dbReference type="SUPFAM" id="SSF55826">
    <property type="entry name" value="YbaK/ProRS associated domain"/>
    <property type="match status" value="1"/>
</dbReference>
<protein>
    <submittedName>
        <fullName evidence="2">Prolyl-tRNA editing protein ProX</fullName>
    </submittedName>
</protein>
<proteinExistence type="inferred from homology"/>
<evidence type="ECO:0000313" key="2">
    <source>
        <dbReference type="EMBL" id="AKL96864.1"/>
    </source>
</evidence>
<dbReference type="Proteomes" id="UP000035704">
    <property type="component" value="Chromosome"/>
</dbReference>
<dbReference type="CDD" id="cd04335">
    <property type="entry name" value="PrdX_deacylase"/>
    <property type="match status" value="1"/>
</dbReference>
<dbReference type="InterPro" id="IPR036754">
    <property type="entry name" value="YbaK/aa-tRNA-synt-asso_dom_sf"/>
</dbReference>
<accession>A0A0D8IBE8</accession>
<comment type="similarity">
    <text evidence="1">Belongs to the PRORSD1 family.</text>
</comment>
<keyword evidence="3" id="KW-1185">Reference proteome</keyword>
<evidence type="ECO:0000256" key="1">
    <source>
        <dbReference type="ARBA" id="ARBA00010201"/>
    </source>
</evidence>
<dbReference type="InterPro" id="IPR040285">
    <property type="entry name" value="ProX/PRXD1"/>
</dbReference>
<evidence type="ECO:0000313" key="3">
    <source>
        <dbReference type="Proteomes" id="UP000035704"/>
    </source>
</evidence>
<dbReference type="FunFam" id="3.90.960.10:FF:000005">
    <property type="entry name" value="Putative prolyl-tRNA synthetase"/>
    <property type="match status" value="1"/>
</dbReference>
<dbReference type="InterPro" id="IPR007214">
    <property type="entry name" value="YbaK/aa-tRNA-synth-assoc-dom"/>
</dbReference>